<dbReference type="SMART" id="SM00228">
    <property type="entry name" value="PDZ"/>
    <property type="match status" value="1"/>
</dbReference>
<dbReference type="SMART" id="SM00245">
    <property type="entry name" value="TSPc"/>
    <property type="match status" value="1"/>
</dbReference>
<dbReference type="InterPro" id="IPR036034">
    <property type="entry name" value="PDZ_sf"/>
</dbReference>
<evidence type="ECO:0000256" key="2">
    <source>
        <dbReference type="ARBA" id="ARBA00022670"/>
    </source>
</evidence>
<dbReference type="GO" id="GO:0006508">
    <property type="term" value="P:proteolysis"/>
    <property type="evidence" value="ECO:0007669"/>
    <property type="project" value="UniProtKB-KW"/>
</dbReference>
<comment type="similarity">
    <text evidence="1 5">Belongs to the peptidase S41A family.</text>
</comment>
<comment type="caution">
    <text evidence="7">The sequence shown here is derived from an EMBL/GenBank/DDBJ whole genome shotgun (WGS) entry which is preliminary data.</text>
</comment>
<evidence type="ECO:0000313" key="7">
    <source>
        <dbReference type="EMBL" id="OGZ44700.1"/>
    </source>
</evidence>
<evidence type="ECO:0000256" key="5">
    <source>
        <dbReference type="RuleBase" id="RU004404"/>
    </source>
</evidence>
<dbReference type="InterPro" id="IPR029045">
    <property type="entry name" value="ClpP/crotonase-like_dom_sf"/>
</dbReference>
<proteinExistence type="inferred from homology"/>
<dbReference type="EMBL" id="MHNL01000015">
    <property type="protein sequence ID" value="OGZ44700.1"/>
    <property type="molecule type" value="Genomic_DNA"/>
</dbReference>
<dbReference type="Gene3D" id="3.90.226.10">
    <property type="entry name" value="2-enoyl-CoA Hydratase, Chain A, domain 1"/>
    <property type="match status" value="1"/>
</dbReference>
<dbReference type="SUPFAM" id="SSF50156">
    <property type="entry name" value="PDZ domain-like"/>
    <property type="match status" value="1"/>
</dbReference>
<evidence type="ECO:0000256" key="4">
    <source>
        <dbReference type="ARBA" id="ARBA00022825"/>
    </source>
</evidence>
<dbReference type="GO" id="GO:0030288">
    <property type="term" value="C:outer membrane-bounded periplasmic space"/>
    <property type="evidence" value="ECO:0007669"/>
    <property type="project" value="TreeGrafter"/>
</dbReference>
<dbReference type="Gene3D" id="3.30.750.44">
    <property type="match status" value="1"/>
</dbReference>
<dbReference type="SUPFAM" id="SSF52096">
    <property type="entry name" value="ClpP/crotonase"/>
    <property type="match status" value="1"/>
</dbReference>
<dbReference type="Pfam" id="PF17820">
    <property type="entry name" value="PDZ_6"/>
    <property type="match status" value="1"/>
</dbReference>
<reference evidence="7 8" key="1">
    <citation type="journal article" date="2016" name="Nat. Commun.">
        <title>Thousands of microbial genomes shed light on interconnected biogeochemical processes in an aquifer system.</title>
        <authorList>
            <person name="Anantharaman K."/>
            <person name="Brown C.T."/>
            <person name="Hug L.A."/>
            <person name="Sharon I."/>
            <person name="Castelle C.J."/>
            <person name="Probst A.J."/>
            <person name="Thomas B.C."/>
            <person name="Singh A."/>
            <person name="Wilkins M.J."/>
            <person name="Karaoz U."/>
            <person name="Brodie E.L."/>
            <person name="Williams K.H."/>
            <person name="Hubbard S.S."/>
            <person name="Banfield J.F."/>
        </authorList>
    </citation>
    <scope>NUCLEOTIDE SEQUENCE [LARGE SCALE GENOMIC DNA]</scope>
</reference>
<dbReference type="CDD" id="cd07560">
    <property type="entry name" value="Peptidase_S41_CPP"/>
    <property type="match status" value="1"/>
</dbReference>
<organism evidence="7 8">
    <name type="scientific">Candidatus Ryanbacteria bacterium RIFCSPHIGHO2_01_FULL_48_27</name>
    <dbReference type="NCBI Taxonomy" id="1802115"/>
    <lineage>
        <taxon>Bacteria</taxon>
        <taxon>Candidatus Ryaniibacteriota</taxon>
    </lineage>
</organism>
<protein>
    <recommendedName>
        <fullName evidence="6">PDZ domain-containing protein</fullName>
    </recommendedName>
</protein>
<gene>
    <name evidence="7" type="ORF">A2756_04565</name>
</gene>
<dbReference type="InterPro" id="IPR055210">
    <property type="entry name" value="CtpA/B_N"/>
</dbReference>
<dbReference type="GO" id="GO:0007165">
    <property type="term" value="P:signal transduction"/>
    <property type="evidence" value="ECO:0007669"/>
    <property type="project" value="TreeGrafter"/>
</dbReference>
<evidence type="ECO:0000259" key="6">
    <source>
        <dbReference type="PROSITE" id="PS50106"/>
    </source>
</evidence>
<dbReference type="Pfam" id="PF22694">
    <property type="entry name" value="CtpB_N-like"/>
    <property type="match status" value="1"/>
</dbReference>
<dbReference type="PROSITE" id="PS50106">
    <property type="entry name" value="PDZ"/>
    <property type="match status" value="1"/>
</dbReference>
<dbReference type="Pfam" id="PF03572">
    <property type="entry name" value="Peptidase_S41"/>
    <property type="match status" value="1"/>
</dbReference>
<dbReference type="AlphaFoldDB" id="A0A1G2G424"/>
<evidence type="ECO:0000256" key="3">
    <source>
        <dbReference type="ARBA" id="ARBA00022801"/>
    </source>
</evidence>
<keyword evidence="4 5" id="KW-0720">Serine protease</keyword>
<dbReference type="STRING" id="1802115.A2756_04565"/>
<accession>A0A1G2G424</accession>
<dbReference type="PANTHER" id="PTHR32060:SF30">
    <property type="entry name" value="CARBOXY-TERMINAL PROCESSING PROTEASE CTPA"/>
    <property type="match status" value="1"/>
</dbReference>
<dbReference type="Proteomes" id="UP000177785">
    <property type="component" value="Unassembled WGS sequence"/>
</dbReference>
<dbReference type="Gene3D" id="2.30.42.10">
    <property type="match status" value="1"/>
</dbReference>
<dbReference type="PANTHER" id="PTHR32060">
    <property type="entry name" value="TAIL-SPECIFIC PROTEASE"/>
    <property type="match status" value="1"/>
</dbReference>
<feature type="domain" description="PDZ" evidence="6">
    <location>
        <begin position="104"/>
        <end position="172"/>
    </location>
</feature>
<dbReference type="GO" id="GO:0008236">
    <property type="term" value="F:serine-type peptidase activity"/>
    <property type="evidence" value="ECO:0007669"/>
    <property type="project" value="UniProtKB-KW"/>
</dbReference>
<dbReference type="InterPro" id="IPR001478">
    <property type="entry name" value="PDZ"/>
</dbReference>
<dbReference type="GO" id="GO:0004175">
    <property type="term" value="F:endopeptidase activity"/>
    <property type="evidence" value="ECO:0007669"/>
    <property type="project" value="TreeGrafter"/>
</dbReference>
<evidence type="ECO:0000313" key="8">
    <source>
        <dbReference type="Proteomes" id="UP000177785"/>
    </source>
</evidence>
<dbReference type="InterPro" id="IPR005151">
    <property type="entry name" value="Tail-specific_protease"/>
</dbReference>
<keyword evidence="2 5" id="KW-0645">Protease</keyword>
<keyword evidence="3 5" id="KW-0378">Hydrolase</keyword>
<name>A0A1G2G424_9BACT</name>
<dbReference type="CDD" id="cd06782">
    <property type="entry name" value="cpPDZ_CPP-like"/>
    <property type="match status" value="1"/>
</dbReference>
<dbReference type="NCBIfam" id="TIGR00225">
    <property type="entry name" value="prc"/>
    <property type="match status" value="1"/>
</dbReference>
<evidence type="ECO:0000256" key="1">
    <source>
        <dbReference type="ARBA" id="ARBA00009179"/>
    </source>
</evidence>
<sequence>MSTLKRTGLLVVALAIIGASFGFGTYVGYHERPAIEQVTELYNKETGKPDQVDFAEFWEAWSILKSKYAGDASFESQTMVYGAIAGMVEALGDPYTVFFPPKEKEQFESEVKGRFEGIGAEIGMRKDVLTIIAPLKDSPAEKIGIKAGDRLLKIDDKIATDLTVEEAVTLIRGEHGTKVKLTILRNSESDTREFEIVRDVIRIPVLETEKRPGGIFIIKLYNFSENSPFEFRKAVREMKDSSSTKLIIDLRNNPGGYLEASVDIASWFLKEGEVVVREDFGQGREETHKSKGYDVFTGTPIVILLNEGSASASEILAGALKDNLHVKIVGKKSFGKGSVQELVNITDKTSLKVTIARWLTPSGKSISKEGIDPDVQVEYTKADFETGKDPQMDKAVELITGL</sequence>
<dbReference type="FunFam" id="2.30.42.10:FF:000063">
    <property type="entry name" value="Peptidase, S41 family"/>
    <property type="match status" value="1"/>
</dbReference>
<dbReference type="InterPro" id="IPR004447">
    <property type="entry name" value="Peptidase_S41A"/>
</dbReference>
<dbReference type="InterPro" id="IPR041489">
    <property type="entry name" value="PDZ_6"/>
</dbReference>